<evidence type="ECO:0008006" key="3">
    <source>
        <dbReference type="Google" id="ProtNLM"/>
    </source>
</evidence>
<dbReference type="AlphaFoldDB" id="A0A0G0L831"/>
<protein>
    <recommendedName>
        <fullName evidence="3">Dephospho-CoA kinase</fullName>
    </recommendedName>
</protein>
<dbReference type="Proteomes" id="UP000033934">
    <property type="component" value="Unassembled WGS sequence"/>
</dbReference>
<comment type="caution">
    <text evidence="1">The sequence shown here is derived from an EMBL/GenBank/DDBJ whole genome shotgun (WGS) entry which is preliminary data.</text>
</comment>
<gene>
    <name evidence="1" type="ORF">UT11_C0039G0007</name>
</gene>
<dbReference type="Gene3D" id="3.40.50.300">
    <property type="entry name" value="P-loop containing nucleotide triphosphate hydrolases"/>
    <property type="match status" value="1"/>
</dbReference>
<dbReference type="InterPro" id="IPR027417">
    <property type="entry name" value="P-loop_NTPase"/>
</dbReference>
<name>A0A0G0L831_9BACT</name>
<dbReference type="PANTHER" id="PTHR41930:SF1">
    <property type="entry name" value="DEPHOSPHO-COA KINASE"/>
    <property type="match status" value="1"/>
</dbReference>
<dbReference type="PANTHER" id="PTHR41930">
    <property type="entry name" value="UPF0200 PROTEIN MJ1399"/>
    <property type="match status" value="1"/>
</dbReference>
<sequence>MIIGITGLSASGKDTVAEILEQHGFANFSLSDIIREYCRSIGQETTRENLIAAGKYLRETYGNDYLPAQVIKKIREQKIENTVIVSLRHPDEIRLLKKEPDFKLVIVESPIEMRFARTQVRQGRPEDKDNFEEFKAHEDQERTGTAGGQQINAVMAIADLTIENTGTIEKLKEKVGKLIS</sequence>
<accession>A0A0G0L831</accession>
<dbReference type="EMBL" id="LBVO01000039">
    <property type="protein sequence ID" value="KKQ88153.1"/>
    <property type="molecule type" value="Genomic_DNA"/>
</dbReference>
<dbReference type="SUPFAM" id="SSF52540">
    <property type="entry name" value="P-loop containing nucleoside triphosphate hydrolases"/>
    <property type="match status" value="1"/>
</dbReference>
<evidence type="ECO:0000313" key="2">
    <source>
        <dbReference type="Proteomes" id="UP000033934"/>
    </source>
</evidence>
<proteinExistence type="predicted"/>
<dbReference type="Pfam" id="PF13207">
    <property type="entry name" value="AAA_17"/>
    <property type="match status" value="1"/>
</dbReference>
<organism evidence="1 2">
    <name type="scientific">Berkelbacteria bacterium GW2011_GWA2_38_9</name>
    <dbReference type="NCBI Taxonomy" id="1618334"/>
    <lineage>
        <taxon>Bacteria</taxon>
        <taxon>Candidatus Berkelbacteria</taxon>
    </lineage>
</organism>
<evidence type="ECO:0000313" key="1">
    <source>
        <dbReference type="EMBL" id="KKQ88153.1"/>
    </source>
</evidence>
<reference evidence="1 2" key="1">
    <citation type="journal article" date="2015" name="Nature">
        <title>rRNA introns, odd ribosomes, and small enigmatic genomes across a large radiation of phyla.</title>
        <authorList>
            <person name="Brown C.T."/>
            <person name="Hug L.A."/>
            <person name="Thomas B.C."/>
            <person name="Sharon I."/>
            <person name="Castelle C.J."/>
            <person name="Singh A."/>
            <person name="Wilkins M.J."/>
            <person name="Williams K.H."/>
            <person name="Banfield J.F."/>
        </authorList>
    </citation>
    <scope>NUCLEOTIDE SEQUENCE [LARGE SCALE GENOMIC DNA]</scope>
</reference>